<gene>
    <name evidence="2" type="ORF">ISU10_19250</name>
</gene>
<feature type="domain" description="Transcription regulator PadR N-terminal" evidence="1">
    <location>
        <begin position="19"/>
        <end position="89"/>
    </location>
</feature>
<name>A0A930VRZ3_9ACTN</name>
<dbReference type="InterPro" id="IPR036390">
    <property type="entry name" value="WH_DNA-bd_sf"/>
</dbReference>
<dbReference type="SUPFAM" id="SSF46785">
    <property type="entry name" value="Winged helix' DNA-binding domain"/>
    <property type="match status" value="1"/>
</dbReference>
<protein>
    <submittedName>
        <fullName evidence="2">PadR family transcriptional regulator</fullName>
    </submittedName>
</protein>
<dbReference type="InterPro" id="IPR052509">
    <property type="entry name" value="Metal_resp_DNA-bind_regulator"/>
</dbReference>
<organism evidence="2 3">
    <name type="scientific">Nocardioides agariphilus</name>
    <dbReference type="NCBI Taxonomy" id="433664"/>
    <lineage>
        <taxon>Bacteria</taxon>
        <taxon>Bacillati</taxon>
        <taxon>Actinomycetota</taxon>
        <taxon>Actinomycetes</taxon>
        <taxon>Propionibacteriales</taxon>
        <taxon>Nocardioidaceae</taxon>
        <taxon>Nocardioides</taxon>
    </lineage>
</organism>
<evidence type="ECO:0000259" key="1">
    <source>
        <dbReference type="Pfam" id="PF03551"/>
    </source>
</evidence>
<sequence length="114" mass="12774">MGAEAAVTQLRRGAVEHCVLALLEDEERYGYDLVHELTAAGLVASEGTVYPLLSRLRKDDLVATVWRDSPAGPPRRYYALTRPGQRALDDFRVAWTGFAAAVETILHRKHQEDR</sequence>
<accession>A0A930VRZ3</accession>
<dbReference type="InterPro" id="IPR005149">
    <property type="entry name" value="Tscrpt_reg_PadR_N"/>
</dbReference>
<evidence type="ECO:0000313" key="2">
    <source>
        <dbReference type="EMBL" id="MBF4769913.1"/>
    </source>
</evidence>
<dbReference type="AlphaFoldDB" id="A0A930VRZ3"/>
<reference evidence="2" key="1">
    <citation type="submission" date="2020-11" db="EMBL/GenBank/DDBJ databases">
        <title>Nocardioides cynanchi sp. nov., isolated from soil of rhizosphere of Cynanchum wilfordii.</title>
        <authorList>
            <person name="Lee J.-S."/>
            <person name="Suh M.K."/>
            <person name="Kim J.-S."/>
        </authorList>
    </citation>
    <scope>NUCLEOTIDE SEQUENCE</scope>
    <source>
        <strain evidence="2">KCTC 19276</strain>
    </source>
</reference>
<proteinExistence type="predicted"/>
<dbReference type="PANTHER" id="PTHR33169:SF14">
    <property type="entry name" value="TRANSCRIPTIONAL REGULATOR RV3488"/>
    <property type="match status" value="1"/>
</dbReference>
<dbReference type="EMBL" id="JADKPO010000034">
    <property type="protein sequence ID" value="MBF4769913.1"/>
    <property type="molecule type" value="Genomic_DNA"/>
</dbReference>
<dbReference type="RefSeq" id="WP_194698059.1">
    <property type="nucleotide sequence ID" value="NZ_JADKPO010000034.1"/>
</dbReference>
<dbReference type="PANTHER" id="PTHR33169">
    <property type="entry name" value="PADR-FAMILY TRANSCRIPTIONAL REGULATOR"/>
    <property type="match status" value="1"/>
</dbReference>
<keyword evidence="3" id="KW-1185">Reference proteome</keyword>
<evidence type="ECO:0000313" key="3">
    <source>
        <dbReference type="Proteomes" id="UP000660668"/>
    </source>
</evidence>
<dbReference type="InterPro" id="IPR036388">
    <property type="entry name" value="WH-like_DNA-bd_sf"/>
</dbReference>
<comment type="caution">
    <text evidence="2">The sequence shown here is derived from an EMBL/GenBank/DDBJ whole genome shotgun (WGS) entry which is preliminary data.</text>
</comment>
<dbReference type="Proteomes" id="UP000660668">
    <property type="component" value="Unassembled WGS sequence"/>
</dbReference>
<dbReference type="Pfam" id="PF03551">
    <property type="entry name" value="PadR"/>
    <property type="match status" value="1"/>
</dbReference>
<dbReference type="Gene3D" id="1.10.10.10">
    <property type="entry name" value="Winged helix-like DNA-binding domain superfamily/Winged helix DNA-binding domain"/>
    <property type="match status" value="1"/>
</dbReference>